<evidence type="ECO:0000313" key="2">
    <source>
        <dbReference type="EMBL" id="SDR20005.1"/>
    </source>
</evidence>
<keyword evidence="3" id="KW-1185">Reference proteome</keyword>
<protein>
    <submittedName>
        <fullName evidence="2">Selenocysteine lyase/Cysteine desulfurase</fullName>
    </submittedName>
</protein>
<dbReference type="STRING" id="35622.SAMN04489764_4032"/>
<dbReference type="PANTHER" id="PTHR43586">
    <property type="entry name" value="CYSTEINE DESULFURASE"/>
    <property type="match status" value="1"/>
</dbReference>
<dbReference type="Pfam" id="PF00266">
    <property type="entry name" value="Aminotran_5"/>
    <property type="match status" value="1"/>
</dbReference>
<dbReference type="AlphaFoldDB" id="A0A1H1H3C0"/>
<dbReference type="OrthoDB" id="250246at2"/>
<gene>
    <name evidence="2" type="ORF">SAMN04489764_4032</name>
</gene>
<keyword evidence="2" id="KW-0456">Lyase</keyword>
<accession>A0A1H1H3C0</accession>
<organism evidence="2 3">
    <name type="scientific">Thermostaphylospora chromogena</name>
    <dbReference type="NCBI Taxonomy" id="35622"/>
    <lineage>
        <taxon>Bacteria</taxon>
        <taxon>Bacillati</taxon>
        <taxon>Actinomycetota</taxon>
        <taxon>Actinomycetes</taxon>
        <taxon>Streptosporangiales</taxon>
        <taxon>Thermomonosporaceae</taxon>
        <taxon>Thermostaphylospora</taxon>
    </lineage>
</organism>
<sequence>MSGDVLERVRGLWEAEPGWLNTASYGVPPRTAVEAVTAAIGQWSHGSVDWSVWDMYTDRARAGFAELVGVPAEDVCVGATVSQLLSLVATALPEGARVVIPRMEFTSNVFPWAVAADVREVPLGRLAEAAGEADVVAFSLVQSASGEIAPVDEVVEAARRSGALVVVDATQACGWLPVRAERFDAVVCTAYKWLMAPRGAAYGYLSPRLRERMRPIAANWYAGADRAGSYYGMPLRLREDAGAFDLSPAWFSQVGAAVSLELLNEVGVERVRAHNVALADRFLAGLGLPPAGSAIVSVEVTREAWERLRRAGVRAAMRDGRLRASFHLYTSERDVDMAVEALTGRAG</sequence>
<feature type="domain" description="Aminotransferase class V" evidence="1">
    <location>
        <begin position="58"/>
        <end position="286"/>
    </location>
</feature>
<dbReference type="RefSeq" id="WP_093260997.1">
    <property type="nucleotide sequence ID" value="NZ_FNKK01000002.1"/>
</dbReference>
<reference evidence="2 3" key="1">
    <citation type="submission" date="2016-10" db="EMBL/GenBank/DDBJ databases">
        <authorList>
            <person name="de Groot N.N."/>
        </authorList>
    </citation>
    <scope>NUCLEOTIDE SEQUENCE [LARGE SCALE GENOMIC DNA]</scope>
    <source>
        <strain evidence="2 3">DSM 43794</strain>
    </source>
</reference>
<dbReference type="InterPro" id="IPR015422">
    <property type="entry name" value="PyrdxlP-dep_Trfase_small"/>
</dbReference>
<dbReference type="GO" id="GO:0016829">
    <property type="term" value="F:lyase activity"/>
    <property type="evidence" value="ECO:0007669"/>
    <property type="project" value="UniProtKB-KW"/>
</dbReference>
<dbReference type="InterPro" id="IPR000192">
    <property type="entry name" value="Aminotrans_V_dom"/>
</dbReference>
<name>A0A1H1H3C0_9ACTN</name>
<dbReference type="InterPro" id="IPR015424">
    <property type="entry name" value="PyrdxlP-dep_Trfase"/>
</dbReference>
<evidence type="ECO:0000259" key="1">
    <source>
        <dbReference type="Pfam" id="PF00266"/>
    </source>
</evidence>
<dbReference type="Gene3D" id="3.40.640.10">
    <property type="entry name" value="Type I PLP-dependent aspartate aminotransferase-like (Major domain)"/>
    <property type="match status" value="1"/>
</dbReference>
<dbReference type="EMBL" id="FNKK01000002">
    <property type="protein sequence ID" value="SDR20005.1"/>
    <property type="molecule type" value="Genomic_DNA"/>
</dbReference>
<proteinExistence type="predicted"/>
<dbReference type="Gene3D" id="3.90.1150.10">
    <property type="entry name" value="Aspartate Aminotransferase, domain 1"/>
    <property type="match status" value="1"/>
</dbReference>
<dbReference type="SUPFAM" id="SSF53383">
    <property type="entry name" value="PLP-dependent transferases"/>
    <property type="match status" value="1"/>
</dbReference>
<evidence type="ECO:0000313" key="3">
    <source>
        <dbReference type="Proteomes" id="UP000217103"/>
    </source>
</evidence>
<dbReference type="Proteomes" id="UP000217103">
    <property type="component" value="Unassembled WGS sequence"/>
</dbReference>
<dbReference type="PANTHER" id="PTHR43586:SF21">
    <property type="entry name" value="PYRIDOXAL PHOSPHATE (PLP)-DEPENDENT ASPARTATE AMINOTRANSFERASE SUPERFAMILY"/>
    <property type="match status" value="1"/>
</dbReference>
<dbReference type="InterPro" id="IPR015421">
    <property type="entry name" value="PyrdxlP-dep_Trfase_major"/>
</dbReference>